<protein>
    <submittedName>
        <fullName evidence="1">Uncharacterized protein</fullName>
    </submittedName>
</protein>
<evidence type="ECO:0000313" key="2">
    <source>
        <dbReference type="Proteomes" id="UP001295423"/>
    </source>
</evidence>
<dbReference type="GO" id="GO:0020037">
    <property type="term" value="F:heme binding"/>
    <property type="evidence" value="ECO:0007669"/>
    <property type="project" value="InterPro"/>
</dbReference>
<comment type="caution">
    <text evidence="1">The sequence shown here is derived from an EMBL/GenBank/DDBJ whole genome shotgun (WGS) entry which is preliminary data.</text>
</comment>
<name>A0AAD2FGZ7_9STRA</name>
<dbReference type="GO" id="GO:0019825">
    <property type="term" value="F:oxygen binding"/>
    <property type="evidence" value="ECO:0007669"/>
    <property type="project" value="InterPro"/>
</dbReference>
<dbReference type="EMBL" id="CAKOGP040000114">
    <property type="protein sequence ID" value="CAJ1930959.1"/>
    <property type="molecule type" value="Genomic_DNA"/>
</dbReference>
<dbReference type="SUPFAM" id="SSF46458">
    <property type="entry name" value="Globin-like"/>
    <property type="match status" value="1"/>
</dbReference>
<dbReference type="Gene3D" id="1.10.490.10">
    <property type="entry name" value="Globins"/>
    <property type="match status" value="1"/>
</dbReference>
<gene>
    <name evidence="1" type="ORF">CYCCA115_LOCUS2171</name>
</gene>
<accession>A0AAD2FGZ7</accession>
<dbReference type="Proteomes" id="UP001295423">
    <property type="component" value="Unassembled WGS sequence"/>
</dbReference>
<reference evidence="1" key="1">
    <citation type="submission" date="2023-08" db="EMBL/GenBank/DDBJ databases">
        <authorList>
            <person name="Audoor S."/>
            <person name="Bilcke G."/>
        </authorList>
    </citation>
    <scope>NUCLEOTIDE SEQUENCE</scope>
</reference>
<proteinExistence type="predicted"/>
<organism evidence="1 2">
    <name type="scientific">Cylindrotheca closterium</name>
    <dbReference type="NCBI Taxonomy" id="2856"/>
    <lineage>
        <taxon>Eukaryota</taxon>
        <taxon>Sar</taxon>
        <taxon>Stramenopiles</taxon>
        <taxon>Ochrophyta</taxon>
        <taxon>Bacillariophyta</taxon>
        <taxon>Bacillariophyceae</taxon>
        <taxon>Bacillariophycidae</taxon>
        <taxon>Bacillariales</taxon>
        <taxon>Bacillariaceae</taxon>
        <taxon>Cylindrotheca</taxon>
    </lineage>
</organism>
<evidence type="ECO:0000313" key="1">
    <source>
        <dbReference type="EMBL" id="CAJ1930959.1"/>
    </source>
</evidence>
<sequence>MGGSSNLNMLVVSFCESIKEDPSLSEFFGNFAFKDLSVLEEELLMAALVEPEGENEIQSRRSRVALRHYQLFQSGLNERHFDVLSKHLKFALEESWVSEDVIQDCERHFASLRPIFEHA</sequence>
<keyword evidence="2" id="KW-1185">Reference proteome</keyword>
<dbReference type="AlphaFoldDB" id="A0AAD2FGZ7"/>
<dbReference type="InterPro" id="IPR012292">
    <property type="entry name" value="Globin/Proto"/>
</dbReference>
<dbReference type="InterPro" id="IPR009050">
    <property type="entry name" value="Globin-like_sf"/>
</dbReference>